<dbReference type="AlphaFoldDB" id="A0A024VVY5"/>
<evidence type="ECO:0000313" key="2">
    <source>
        <dbReference type="Proteomes" id="UP000030708"/>
    </source>
</evidence>
<organism evidence="1 2">
    <name type="scientific">Plasmodium falciparum Tanzania</name>
    <name type="common">2000708</name>
    <dbReference type="NCBI Taxonomy" id="1036725"/>
    <lineage>
        <taxon>Eukaryota</taxon>
        <taxon>Sar</taxon>
        <taxon>Alveolata</taxon>
        <taxon>Apicomplexa</taxon>
        <taxon>Aconoidasida</taxon>
        <taxon>Haemosporida</taxon>
        <taxon>Plasmodiidae</taxon>
        <taxon>Plasmodium</taxon>
        <taxon>Plasmodium (Laverania)</taxon>
    </lineage>
</organism>
<evidence type="ECO:0000313" key="1">
    <source>
        <dbReference type="EMBL" id="ETW32637.1"/>
    </source>
</evidence>
<dbReference type="GO" id="GO:0005615">
    <property type="term" value="C:extracellular space"/>
    <property type="evidence" value="ECO:0007669"/>
    <property type="project" value="TreeGrafter"/>
</dbReference>
<dbReference type="PANTHER" id="PTHR33888">
    <property type="entry name" value="RIKEN CDNA 4932415D10 GENE"/>
    <property type="match status" value="1"/>
</dbReference>
<dbReference type="EMBL" id="KI927200">
    <property type="protein sequence ID" value="ETW32637.1"/>
    <property type="molecule type" value="Genomic_DNA"/>
</dbReference>
<gene>
    <name evidence="1" type="ORF">PFTANZ_06644</name>
</gene>
<sequence>MPSHKGKKCTDNNYVDNEFLNMSGKNNILDYSLNSGKGYNYNYNYNYNYDDDDDDISIIHVDSMDDLKMSYESISLLNNFSYTLDNSKDIDLNNVHNIYTRINKKNDYNVNVEEGKINISLNEEKEKRNEQDYKFLEEKKDNTIIFDENNDTINGVHVNNDDNNNDTINILLRHTVIILYIFFFFSCSC</sequence>
<name>A0A024VVY5_PLAFA</name>
<reference evidence="1 2" key="2">
    <citation type="submission" date="2013-02" db="EMBL/GenBank/DDBJ databases">
        <title>The Genome Sequence of Plasmodium falciparum Tanzania (2000708).</title>
        <authorList>
            <consortium name="The Broad Institute Genome Sequencing Platform"/>
            <consortium name="The Broad Institute Genome Sequencing Center for Infectious Disease"/>
            <person name="Neafsey D."/>
            <person name="Cheeseman I."/>
            <person name="Volkman S."/>
            <person name="Adams J."/>
            <person name="Walker B."/>
            <person name="Young S.K."/>
            <person name="Zeng Q."/>
            <person name="Gargeya S."/>
            <person name="Fitzgerald M."/>
            <person name="Haas B."/>
            <person name="Abouelleil A."/>
            <person name="Alvarado L."/>
            <person name="Arachchi H.M."/>
            <person name="Berlin A.M."/>
            <person name="Chapman S.B."/>
            <person name="Dewar J."/>
            <person name="Goldberg J."/>
            <person name="Griggs A."/>
            <person name="Gujja S."/>
            <person name="Hansen M."/>
            <person name="Howarth C."/>
            <person name="Imamovic A."/>
            <person name="Larimer J."/>
            <person name="McCowan C."/>
            <person name="Murphy C."/>
            <person name="Neiman D."/>
            <person name="Pearson M."/>
            <person name="Priest M."/>
            <person name="Roberts A."/>
            <person name="Saif S."/>
            <person name="Shea T."/>
            <person name="Sisk P."/>
            <person name="Sykes S."/>
            <person name="Wortman J."/>
            <person name="Nusbaum C."/>
            <person name="Birren B."/>
        </authorList>
    </citation>
    <scope>NUCLEOTIDE SEQUENCE [LARGE SCALE GENOMIC DNA]</scope>
    <source>
        <strain evidence="2">Tanzania (2000708)</strain>
    </source>
</reference>
<dbReference type="PANTHER" id="PTHR33888:SF1">
    <property type="entry name" value="RIKEN CDNA 4932415D10 GENE"/>
    <property type="match status" value="1"/>
</dbReference>
<proteinExistence type="predicted"/>
<protein>
    <submittedName>
        <fullName evidence="1">Uncharacterized protein</fullName>
    </submittedName>
</protein>
<dbReference type="Proteomes" id="UP000030708">
    <property type="component" value="Unassembled WGS sequence"/>
</dbReference>
<reference evidence="1 2" key="1">
    <citation type="submission" date="2013-02" db="EMBL/GenBank/DDBJ databases">
        <title>The Genome Annotation of Plasmodium falciparum Tanzania (2000708).</title>
        <authorList>
            <consortium name="The Broad Institute Genome Sequencing Platform"/>
            <consortium name="The Broad Institute Genome Sequencing Center for Infectious Disease"/>
            <person name="Neafsey D."/>
            <person name="Hoffman S."/>
            <person name="Volkman S."/>
            <person name="Rosenthal P."/>
            <person name="Walker B."/>
            <person name="Young S.K."/>
            <person name="Zeng Q."/>
            <person name="Gargeya S."/>
            <person name="Fitzgerald M."/>
            <person name="Haas B."/>
            <person name="Abouelleil A."/>
            <person name="Allen A.W."/>
            <person name="Alvarado L."/>
            <person name="Arachchi H.M."/>
            <person name="Berlin A.M."/>
            <person name="Chapman S.B."/>
            <person name="Gainer-Dewar J."/>
            <person name="Goldberg J."/>
            <person name="Griggs A."/>
            <person name="Gujja S."/>
            <person name="Hansen M."/>
            <person name="Howarth C."/>
            <person name="Imamovic A."/>
            <person name="Ireland A."/>
            <person name="Larimer J."/>
            <person name="McCowan C."/>
            <person name="Murphy C."/>
            <person name="Pearson M."/>
            <person name="Poon T.W."/>
            <person name="Priest M."/>
            <person name="Roberts A."/>
            <person name="Saif S."/>
            <person name="Shea T."/>
            <person name="Sisk P."/>
            <person name="Sykes S."/>
            <person name="Wortman J."/>
            <person name="Nusbaum C."/>
            <person name="Birren B."/>
        </authorList>
    </citation>
    <scope>NUCLEOTIDE SEQUENCE [LARGE SCALE GENOMIC DNA]</scope>
    <source>
        <strain evidence="2">Tanzania (2000708)</strain>
    </source>
</reference>
<accession>A0A024VVY5</accession>